<gene>
    <name evidence="4" type="ORF">HPB52_018140</name>
</gene>
<feature type="region of interest" description="Disordered" evidence="2">
    <location>
        <begin position="183"/>
        <end position="253"/>
    </location>
</feature>
<dbReference type="GO" id="GO:0016485">
    <property type="term" value="P:protein processing"/>
    <property type="evidence" value="ECO:0007669"/>
    <property type="project" value="TreeGrafter"/>
</dbReference>
<dbReference type="PANTHER" id="PTHR11733">
    <property type="entry name" value="ZINC METALLOPROTEASE FAMILY M13 NEPRILYSIN-RELATED"/>
    <property type="match status" value="1"/>
</dbReference>
<evidence type="ECO:0000256" key="2">
    <source>
        <dbReference type="SAM" id="MobiDB-lite"/>
    </source>
</evidence>
<comment type="similarity">
    <text evidence="1">Belongs to the peptidase M13 family.</text>
</comment>
<organism evidence="4 5">
    <name type="scientific">Rhipicephalus sanguineus</name>
    <name type="common">Brown dog tick</name>
    <name type="synonym">Ixodes sanguineus</name>
    <dbReference type="NCBI Taxonomy" id="34632"/>
    <lineage>
        <taxon>Eukaryota</taxon>
        <taxon>Metazoa</taxon>
        <taxon>Ecdysozoa</taxon>
        <taxon>Arthropoda</taxon>
        <taxon>Chelicerata</taxon>
        <taxon>Arachnida</taxon>
        <taxon>Acari</taxon>
        <taxon>Parasitiformes</taxon>
        <taxon>Ixodida</taxon>
        <taxon>Ixodoidea</taxon>
        <taxon>Ixodidae</taxon>
        <taxon>Rhipicephalinae</taxon>
        <taxon>Rhipicephalus</taxon>
        <taxon>Rhipicephalus</taxon>
    </lineage>
</organism>
<dbReference type="Pfam" id="PF05649">
    <property type="entry name" value="Peptidase_M13_N"/>
    <property type="match status" value="1"/>
</dbReference>
<dbReference type="InterPro" id="IPR000718">
    <property type="entry name" value="Peptidase_M13"/>
</dbReference>
<evidence type="ECO:0000313" key="5">
    <source>
        <dbReference type="Proteomes" id="UP000821837"/>
    </source>
</evidence>
<accession>A0A9D4SZK3</accession>
<dbReference type="AlphaFoldDB" id="A0A9D4SZK3"/>
<dbReference type="PROSITE" id="PS51885">
    <property type="entry name" value="NEPRILYSIN"/>
    <property type="match status" value="1"/>
</dbReference>
<dbReference type="SUPFAM" id="SSF55486">
    <property type="entry name" value="Metalloproteases ('zincins'), catalytic domain"/>
    <property type="match status" value="1"/>
</dbReference>
<evidence type="ECO:0000313" key="4">
    <source>
        <dbReference type="EMBL" id="KAH7962835.1"/>
    </source>
</evidence>
<feature type="region of interest" description="Disordered" evidence="2">
    <location>
        <begin position="1"/>
        <end position="21"/>
    </location>
</feature>
<feature type="region of interest" description="Disordered" evidence="2">
    <location>
        <begin position="42"/>
        <end position="62"/>
    </location>
</feature>
<protein>
    <recommendedName>
        <fullName evidence="3">Peptidase M13 N-terminal domain-containing protein</fullName>
    </recommendedName>
</protein>
<dbReference type="GO" id="GO:0004222">
    <property type="term" value="F:metalloendopeptidase activity"/>
    <property type="evidence" value="ECO:0007669"/>
    <property type="project" value="InterPro"/>
</dbReference>
<dbReference type="InterPro" id="IPR024079">
    <property type="entry name" value="MetalloPept_cat_dom_sf"/>
</dbReference>
<name>A0A9D4SZK3_RHISA</name>
<dbReference type="InterPro" id="IPR042089">
    <property type="entry name" value="Peptidase_M13_dom_2"/>
</dbReference>
<dbReference type="Gene3D" id="3.40.390.10">
    <property type="entry name" value="Collagenase (Catalytic Domain)"/>
    <property type="match status" value="1"/>
</dbReference>
<feature type="region of interest" description="Disordered" evidence="2">
    <location>
        <begin position="76"/>
        <end position="151"/>
    </location>
</feature>
<reference evidence="4" key="1">
    <citation type="journal article" date="2020" name="Cell">
        <title>Large-Scale Comparative Analyses of Tick Genomes Elucidate Their Genetic Diversity and Vector Capacities.</title>
        <authorList>
            <consortium name="Tick Genome and Microbiome Consortium (TIGMIC)"/>
            <person name="Jia N."/>
            <person name="Wang J."/>
            <person name="Shi W."/>
            <person name="Du L."/>
            <person name="Sun Y."/>
            <person name="Zhan W."/>
            <person name="Jiang J.F."/>
            <person name="Wang Q."/>
            <person name="Zhang B."/>
            <person name="Ji P."/>
            <person name="Bell-Sakyi L."/>
            <person name="Cui X.M."/>
            <person name="Yuan T.T."/>
            <person name="Jiang B.G."/>
            <person name="Yang W.F."/>
            <person name="Lam T.T."/>
            <person name="Chang Q.C."/>
            <person name="Ding S.J."/>
            <person name="Wang X.J."/>
            <person name="Zhu J.G."/>
            <person name="Ruan X.D."/>
            <person name="Zhao L."/>
            <person name="Wei J.T."/>
            <person name="Ye R.Z."/>
            <person name="Que T.C."/>
            <person name="Du C.H."/>
            <person name="Zhou Y.H."/>
            <person name="Cheng J.X."/>
            <person name="Dai P.F."/>
            <person name="Guo W.B."/>
            <person name="Han X.H."/>
            <person name="Huang E.J."/>
            <person name="Li L.F."/>
            <person name="Wei W."/>
            <person name="Gao Y.C."/>
            <person name="Liu J.Z."/>
            <person name="Shao H.Z."/>
            <person name="Wang X."/>
            <person name="Wang C.C."/>
            <person name="Yang T.C."/>
            <person name="Huo Q.B."/>
            <person name="Li W."/>
            <person name="Chen H.Y."/>
            <person name="Chen S.E."/>
            <person name="Zhou L.G."/>
            <person name="Ni X.B."/>
            <person name="Tian J.H."/>
            <person name="Sheng Y."/>
            <person name="Liu T."/>
            <person name="Pan Y.S."/>
            <person name="Xia L.Y."/>
            <person name="Li J."/>
            <person name="Zhao F."/>
            <person name="Cao W.C."/>
        </authorList>
    </citation>
    <scope>NUCLEOTIDE SEQUENCE</scope>
    <source>
        <strain evidence="4">Rsan-2018</strain>
    </source>
</reference>
<dbReference type="Gene3D" id="1.10.1380.10">
    <property type="entry name" value="Neutral endopeptidase , domain2"/>
    <property type="match status" value="1"/>
</dbReference>
<proteinExistence type="inferred from homology"/>
<evidence type="ECO:0000259" key="3">
    <source>
        <dbReference type="Pfam" id="PF05649"/>
    </source>
</evidence>
<dbReference type="InterPro" id="IPR008753">
    <property type="entry name" value="Peptidase_M13_N"/>
</dbReference>
<keyword evidence="5" id="KW-1185">Reference proteome</keyword>
<evidence type="ECO:0000256" key="1">
    <source>
        <dbReference type="ARBA" id="ARBA00007357"/>
    </source>
</evidence>
<dbReference type="GO" id="GO:0005886">
    <property type="term" value="C:plasma membrane"/>
    <property type="evidence" value="ECO:0007669"/>
    <property type="project" value="TreeGrafter"/>
</dbReference>
<dbReference type="VEuPathDB" id="VectorBase:RSAN_054504"/>
<feature type="compositionally biased region" description="Basic and acidic residues" evidence="2">
    <location>
        <begin position="51"/>
        <end position="60"/>
    </location>
</feature>
<sequence>MSARTEDLEIPCKGSRVRGKPMPTLANVKRRLSVSDRTYVVSEECGPSRDLSSHPLERNRPGNILSQGFALLSDKSLSVPIRRNGPDSPENDTPMATPGTAFMVTDTPQRRKRAEGDDEETSQDSETASTQSVSSLSSSSRSSRTASPLVANSPEFKKSKYSARSTSKPKSWAVVSTAAFSTCSETGETSMTTAADEEGISAQRLKNPRLLADIRRPLSSMESRETTANNLERRYGSRAVPGSKKHSTQASASLKRELVTSYVDESPGNSVAKLSRQKSPCSNDSDVAVKVLKKLTPKRKRISEKASPERVSTTAAAGNSDVVTTARLQSKEKCSLTPSFCIPHSSAEVPLERRSVVSSLSLNSVATEKQEVDVAEKGKEMFYVTDAGDPFDAAEPLKRSEQPRNSWGKPETIMRSSYRSKTWKYSGVDDLRPGDSNIAQMEGTEDDVIRVEKEILQLKECLLYPLSVCLLMGFILVGTFLLLPIDPSHRLEIKGLTSTDCASSSCLRDASYLNTLLSWDRVDPCVDFYAFVCDRWTSQYTASKPTSFPETFDDDYAALLENKIHSMINNESLESHSLRPIRQLYEKCVSVARTDEEGWDPILELMFDVSLEGFPLTPPVRSSKSVWEMAAKVLRRTGSSAIFGVGVAAYPLKDVGRDFLSVELPEMLTGSDDVDINEATRLYTEAVFCALRVLKKEYLPPIHALSVVKFACDLEKLVRRIVLAGGGRPVVEVLNASSELLSFFTELLRGVENVPFSGTGSVVVLQFPSAVRDTVNLVRETEVHTVMNYLGIRLIAETSPFLPRTEMVDFESTLLYGRRKADVPRPQLCVRMIEKALSPLILVSVLSELPIGASPALFSNITRELFKGILHQISTSSYFDTDSQDAIQTLMSTVELRVLRPNWINDPTLLERYIDGFSSSANRSGLQYYVESHEHTFMASVGRSSLQRWMRPVFTTNCWIELAPPAIYVPLLAFNIIPTYGVGVDEQQLSRLGRRLAECVLHLIFDYTFAMTNDRQRWLSEHSEKRLLGAEICINASAGEPPFRKVRDIMTVHYAYALFRERSKRKEAQILRLGGDRVLSWRQLFFVKLMLEACETSAHLGRTRSKAGQKWTTALRNGDDFADAYDCRLGSPMNAHKKCAL</sequence>
<feature type="compositionally biased region" description="Polar residues" evidence="2">
    <location>
        <begin position="183"/>
        <end position="193"/>
    </location>
</feature>
<reference evidence="4" key="2">
    <citation type="submission" date="2021-09" db="EMBL/GenBank/DDBJ databases">
        <authorList>
            <person name="Jia N."/>
            <person name="Wang J."/>
            <person name="Shi W."/>
            <person name="Du L."/>
            <person name="Sun Y."/>
            <person name="Zhan W."/>
            <person name="Jiang J."/>
            <person name="Wang Q."/>
            <person name="Zhang B."/>
            <person name="Ji P."/>
            <person name="Sakyi L.B."/>
            <person name="Cui X."/>
            <person name="Yuan T."/>
            <person name="Jiang B."/>
            <person name="Yang W."/>
            <person name="Lam T.T.-Y."/>
            <person name="Chang Q."/>
            <person name="Ding S."/>
            <person name="Wang X."/>
            <person name="Zhu J."/>
            <person name="Ruan X."/>
            <person name="Zhao L."/>
            <person name="Wei J."/>
            <person name="Que T."/>
            <person name="Du C."/>
            <person name="Cheng J."/>
            <person name="Dai P."/>
            <person name="Han X."/>
            <person name="Huang E."/>
            <person name="Gao Y."/>
            <person name="Liu J."/>
            <person name="Shao H."/>
            <person name="Ye R."/>
            <person name="Li L."/>
            <person name="Wei W."/>
            <person name="Wang X."/>
            <person name="Wang C."/>
            <person name="Huo Q."/>
            <person name="Li W."/>
            <person name="Guo W."/>
            <person name="Chen H."/>
            <person name="Chen S."/>
            <person name="Zhou L."/>
            <person name="Zhou L."/>
            <person name="Ni X."/>
            <person name="Tian J."/>
            <person name="Zhou Y."/>
            <person name="Sheng Y."/>
            <person name="Liu T."/>
            <person name="Pan Y."/>
            <person name="Xia L."/>
            <person name="Li J."/>
            <person name="Zhao F."/>
            <person name="Cao W."/>
        </authorList>
    </citation>
    <scope>NUCLEOTIDE SEQUENCE</scope>
    <source>
        <strain evidence="4">Rsan-2018</strain>
        <tissue evidence="4">Larvae</tissue>
    </source>
</reference>
<dbReference type="EMBL" id="JABSTV010001249">
    <property type="protein sequence ID" value="KAH7962835.1"/>
    <property type="molecule type" value="Genomic_DNA"/>
</dbReference>
<dbReference type="Proteomes" id="UP000821837">
    <property type="component" value="Chromosome 3"/>
</dbReference>
<feature type="compositionally biased region" description="Low complexity" evidence="2">
    <location>
        <begin position="125"/>
        <end position="147"/>
    </location>
</feature>
<comment type="caution">
    <text evidence="4">The sequence shown here is derived from an EMBL/GenBank/DDBJ whole genome shotgun (WGS) entry which is preliminary data.</text>
</comment>
<feature type="domain" description="Peptidase M13 N-terminal" evidence="3">
    <location>
        <begin position="524"/>
        <end position="881"/>
    </location>
</feature>
<dbReference type="PANTHER" id="PTHR11733:SF241">
    <property type="entry name" value="GH26575P-RELATED"/>
    <property type="match status" value="1"/>
</dbReference>